<dbReference type="Proteomes" id="UP001589836">
    <property type="component" value="Unassembled WGS sequence"/>
</dbReference>
<keyword evidence="1" id="KW-1133">Transmembrane helix</keyword>
<feature type="transmembrane region" description="Helical" evidence="1">
    <location>
        <begin position="49"/>
        <end position="69"/>
    </location>
</feature>
<dbReference type="RefSeq" id="WP_377345438.1">
    <property type="nucleotide sequence ID" value="NZ_JBHLTP010000003.1"/>
</dbReference>
<gene>
    <name evidence="2" type="ORF">ACFFGV_04830</name>
</gene>
<comment type="caution">
    <text evidence="2">The sequence shown here is derived from an EMBL/GenBank/DDBJ whole genome shotgun (WGS) entry which is preliminary data.</text>
</comment>
<dbReference type="InterPro" id="IPR007403">
    <property type="entry name" value="DUF456"/>
</dbReference>
<reference evidence="2 3" key="1">
    <citation type="submission" date="2024-09" db="EMBL/GenBank/DDBJ databases">
        <authorList>
            <person name="Sun Q."/>
            <person name="Mori K."/>
        </authorList>
    </citation>
    <scope>NUCLEOTIDE SEQUENCE [LARGE SCALE GENOMIC DNA]</scope>
    <source>
        <strain evidence="2 3">NCAIM B.02529</strain>
    </source>
</reference>
<dbReference type="PANTHER" id="PTHR39165:SF1">
    <property type="entry name" value="DUF456 DOMAIN-CONTAINING PROTEIN"/>
    <property type="match status" value="1"/>
</dbReference>
<feature type="transmembrane region" description="Helical" evidence="1">
    <location>
        <begin position="133"/>
        <end position="156"/>
    </location>
</feature>
<keyword evidence="3" id="KW-1185">Reference proteome</keyword>
<evidence type="ECO:0000256" key="1">
    <source>
        <dbReference type="SAM" id="Phobius"/>
    </source>
</evidence>
<evidence type="ECO:0000313" key="2">
    <source>
        <dbReference type="EMBL" id="MFC0522915.1"/>
    </source>
</evidence>
<dbReference type="PANTHER" id="PTHR39165">
    <property type="entry name" value="IG HYPOTHETICAL 17883"/>
    <property type="match status" value="1"/>
</dbReference>
<keyword evidence="1" id="KW-0812">Transmembrane</keyword>
<name>A0ABV6LKJ8_9BACI</name>
<dbReference type="Pfam" id="PF04306">
    <property type="entry name" value="DUF456"/>
    <property type="match status" value="1"/>
</dbReference>
<evidence type="ECO:0000313" key="3">
    <source>
        <dbReference type="Proteomes" id="UP001589836"/>
    </source>
</evidence>
<organism evidence="2 3">
    <name type="scientific">Pontibacillus salicampi</name>
    <dbReference type="NCBI Taxonomy" id="1449801"/>
    <lineage>
        <taxon>Bacteria</taxon>
        <taxon>Bacillati</taxon>
        <taxon>Bacillota</taxon>
        <taxon>Bacilli</taxon>
        <taxon>Bacillales</taxon>
        <taxon>Bacillaceae</taxon>
        <taxon>Pontibacillus</taxon>
    </lineage>
</organism>
<proteinExistence type="predicted"/>
<dbReference type="EMBL" id="JBHLTP010000003">
    <property type="protein sequence ID" value="MFC0522915.1"/>
    <property type="molecule type" value="Genomic_DNA"/>
</dbReference>
<protein>
    <submittedName>
        <fullName evidence="2">DUF456 domain-containing protein</fullName>
    </submittedName>
</protein>
<keyword evidence="1" id="KW-0472">Membrane</keyword>
<feature type="transmembrane region" description="Helical" evidence="1">
    <location>
        <begin position="5"/>
        <end position="25"/>
    </location>
</feature>
<feature type="transmembrane region" description="Helical" evidence="1">
    <location>
        <begin position="89"/>
        <end position="113"/>
    </location>
</feature>
<accession>A0ABV6LKJ8</accession>
<sequence>MEIVLWIIVIAGFVVSYIGLVYPVLPSPLFLWVSLLTYQFFINSEELSIWFWITMIVLTIILIISDIIINSKVVKRFGGSKWGERMAGIGVILGSFILPPFGVIIVPFILVFITEMVQNEDFEKSAKSAVGALVGFLGGTVAKLLIQTFIIIWFLLSVYVF</sequence>